<comment type="caution">
    <text evidence="1">The sequence shown here is derived from an EMBL/GenBank/DDBJ whole genome shotgun (WGS) entry which is preliminary data.</text>
</comment>
<evidence type="ECO:0000313" key="1">
    <source>
        <dbReference type="EMBL" id="MPC58444.1"/>
    </source>
</evidence>
<proteinExistence type="predicted"/>
<sequence>MCRENKTAKRNIDFFPSSLCIPIFLGHCVLRQPVFLKRGRGMGVSGRDAWPCSRTAAGLHTSDKDD</sequence>
<protein>
    <submittedName>
        <fullName evidence="1">Uncharacterized protein</fullName>
    </submittedName>
</protein>
<organism evidence="1 2">
    <name type="scientific">Portunus trituberculatus</name>
    <name type="common">Swimming crab</name>
    <name type="synonym">Neptunus trituberculatus</name>
    <dbReference type="NCBI Taxonomy" id="210409"/>
    <lineage>
        <taxon>Eukaryota</taxon>
        <taxon>Metazoa</taxon>
        <taxon>Ecdysozoa</taxon>
        <taxon>Arthropoda</taxon>
        <taxon>Crustacea</taxon>
        <taxon>Multicrustacea</taxon>
        <taxon>Malacostraca</taxon>
        <taxon>Eumalacostraca</taxon>
        <taxon>Eucarida</taxon>
        <taxon>Decapoda</taxon>
        <taxon>Pleocyemata</taxon>
        <taxon>Brachyura</taxon>
        <taxon>Eubrachyura</taxon>
        <taxon>Portunoidea</taxon>
        <taxon>Portunidae</taxon>
        <taxon>Portuninae</taxon>
        <taxon>Portunus</taxon>
    </lineage>
</organism>
<reference evidence="1 2" key="1">
    <citation type="submission" date="2019-05" db="EMBL/GenBank/DDBJ databases">
        <title>Another draft genome of Portunus trituberculatus and its Hox gene families provides insights of decapod evolution.</title>
        <authorList>
            <person name="Jeong J.-H."/>
            <person name="Song I."/>
            <person name="Kim S."/>
            <person name="Choi T."/>
            <person name="Kim D."/>
            <person name="Ryu S."/>
            <person name="Kim W."/>
        </authorList>
    </citation>
    <scope>NUCLEOTIDE SEQUENCE [LARGE SCALE GENOMIC DNA]</scope>
    <source>
        <tissue evidence="1">Muscle</tissue>
    </source>
</reference>
<name>A0A5B7GPE1_PORTR</name>
<accession>A0A5B7GPE1</accession>
<dbReference type="AlphaFoldDB" id="A0A5B7GPE1"/>
<dbReference type="EMBL" id="VSRR010015697">
    <property type="protein sequence ID" value="MPC58444.1"/>
    <property type="molecule type" value="Genomic_DNA"/>
</dbReference>
<keyword evidence="2" id="KW-1185">Reference proteome</keyword>
<gene>
    <name evidence="1" type="ORF">E2C01_052449</name>
</gene>
<evidence type="ECO:0000313" key="2">
    <source>
        <dbReference type="Proteomes" id="UP000324222"/>
    </source>
</evidence>
<dbReference type="Proteomes" id="UP000324222">
    <property type="component" value="Unassembled WGS sequence"/>
</dbReference>